<evidence type="ECO:0000256" key="1">
    <source>
        <dbReference type="SAM" id="SignalP"/>
    </source>
</evidence>
<evidence type="ECO:0000313" key="3">
    <source>
        <dbReference type="Proteomes" id="UP001060164"/>
    </source>
</evidence>
<name>A0ABY5VM55_9FIRM</name>
<gene>
    <name evidence="2" type="ORF">NQ502_07635</name>
</gene>
<sequence>MYLYVLFMLCLAMHPQAPSIFAMDSFDHALNPRLAKKITQVFCEEAIKNNKHVFLTTMKITPLKATGYLILVAVVSEWGDEENFLELNVAASYAERKII</sequence>
<protein>
    <recommendedName>
        <fullName evidence="4">Cystatin domain-containing protein</fullName>
    </recommendedName>
</protein>
<dbReference type="EMBL" id="CP102290">
    <property type="protein sequence ID" value="UWP60890.1"/>
    <property type="molecule type" value="Genomic_DNA"/>
</dbReference>
<keyword evidence="1" id="KW-0732">Signal</keyword>
<reference evidence="2" key="1">
    <citation type="journal article" date="2022" name="Cell">
        <title>Design, construction, and in vivo augmentation of a complex gut microbiome.</title>
        <authorList>
            <person name="Cheng A.G."/>
            <person name="Ho P.Y."/>
            <person name="Aranda-Diaz A."/>
            <person name="Jain S."/>
            <person name="Yu F.B."/>
            <person name="Meng X."/>
            <person name="Wang M."/>
            <person name="Iakiviak M."/>
            <person name="Nagashima K."/>
            <person name="Zhao A."/>
            <person name="Murugkar P."/>
            <person name="Patil A."/>
            <person name="Atabakhsh K."/>
            <person name="Weakley A."/>
            <person name="Yan J."/>
            <person name="Brumbaugh A.R."/>
            <person name="Higginbottom S."/>
            <person name="Dimas A."/>
            <person name="Shiver A.L."/>
            <person name="Deutschbauer A."/>
            <person name="Neff N."/>
            <person name="Sonnenburg J.L."/>
            <person name="Huang K.C."/>
            <person name="Fischbach M.A."/>
        </authorList>
    </citation>
    <scope>NUCLEOTIDE SEQUENCE</scope>
    <source>
        <strain evidence="2">DSM 19829</strain>
    </source>
</reference>
<dbReference type="RefSeq" id="WP_028527590.1">
    <property type="nucleotide sequence ID" value="NZ_CABLBR010000003.1"/>
</dbReference>
<keyword evidence="3" id="KW-1185">Reference proteome</keyword>
<feature type="signal peptide" evidence="1">
    <location>
        <begin position="1"/>
        <end position="17"/>
    </location>
</feature>
<organism evidence="2 3">
    <name type="scientific">Ruminococcus gauvreauii</name>
    <dbReference type="NCBI Taxonomy" id="438033"/>
    <lineage>
        <taxon>Bacteria</taxon>
        <taxon>Bacillati</taxon>
        <taxon>Bacillota</taxon>
        <taxon>Clostridia</taxon>
        <taxon>Eubacteriales</taxon>
        <taxon>Oscillospiraceae</taxon>
        <taxon>Ruminococcus</taxon>
    </lineage>
</organism>
<feature type="chain" id="PRO_5046722147" description="Cystatin domain-containing protein" evidence="1">
    <location>
        <begin position="18"/>
        <end position="99"/>
    </location>
</feature>
<dbReference type="Proteomes" id="UP001060164">
    <property type="component" value="Chromosome"/>
</dbReference>
<evidence type="ECO:0000313" key="2">
    <source>
        <dbReference type="EMBL" id="UWP60890.1"/>
    </source>
</evidence>
<evidence type="ECO:0008006" key="4">
    <source>
        <dbReference type="Google" id="ProtNLM"/>
    </source>
</evidence>
<accession>A0ABY5VM55</accession>
<proteinExistence type="predicted"/>